<sequence length="327" mass="39688">MNHNLNRLENLPNEILAEIFEYISTENLFRSFYNLNYRLNKLIQSLNNHYLSLKTTDCNQIYHYNFIAPYINILFIEGRAQLNLKSFTNIRRLILIQSNDEFLEQLERIHLPYLEHLVIHLGNRRGNDCMPYFWNRIFSYDLPYLKICCMYNISLTWIYSSWRQMLSLRILKIGDINLLVYGSILSSCPNLCFFKFTRLISNNRPINIIQHMNLKKLVIAIPWFEEFSQDNDMNNYFSYVPNLEKLIIHRTNESKNINESYLQFDWYESSITSYLPLLSHFTYYFRILISNQLNNSTNRNIFHRIQQRFNHIHRHLYQCRFILDLIE</sequence>
<comment type="caution">
    <text evidence="2">The sequence shown here is derived from an EMBL/GenBank/DDBJ whole genome shotgun (WGS) entry which is preliminary data.</text>
</comment>
<organism evidence="2 4">
    <name type="scientific">Rotaria sordida</name>
    <dbReference type="NCBI Taxonomy" id="392033"/>
    <lineage>
        <taxon>Eukaryota</taxon>
        <taxon>Metazoa</taxon>
        <taxon>Spiralia</taxon>
        <taxon>Gnathifera</taxon>
        <taxon>Rotifera</taxon>
        <taxon>Eurotatoria</taxon>
        <taxon>Bdelloidea</taxon>
        <taxon>Philodinida</taxon>
        <taxon>Philodinidae</taxon>
        <taxon>Rotaria</taxon>
    </lineage>
</organism>
<feature type="domain" description="F-box" evidence="1">
    <location>
        <begin position="5"/>
        <end position="53"/>
    </location>
</feature>
<dbReference type="OrthoDB" id="10015059at2759"/>
<dbReference type="Proteomes" id="UP000663823">
    <property type="component" value="Unassembled WGS sequence"/>
</dbReference>
<dbReference type="InterPro" id="IPR001810">
    <property type="entry name" value="F-box_dom"/>
</dbReference>
<dbReference type="EMBL" id="CAJNOO010000042">
    <property type="protein sequence ID" value="CAF0765297.1"/>
    <property type="molecule type" value="Genomic_DNA"/>
</dbReference>
<evidence type="ECO:0000259" key="1">
    <source>
        <dbReference type="PROSITE" id="PS50181"/>
    </source>
</evidence>
<dbReference type="EMBL" id="CAJOAX010000650">
    <property type="protein sequence ID" value="CAF3629493.1"/>
    <property type="molecule type" value="Genomic_DNA"/>
</dbReference>
<evidence type="ECO:0000313" key="4">
    <source>
        <dbReference type="Proteomes" id="UP000663882"/>
    </source>
</evidence>
<evidence type="ECO:0000313" key="3">
    <source>
        <dbReference type="EMBL" id="CAF3629493.1"/>
    </source>
</evidence>
<gene>
    <name evidence="3" type="ORF">OTI717_LOCUS8236</name>
    <name evidence="2" type="ORF">RFH988_LOCUS2059</name>
</gene>
<accession>A0A813QBI9</accession>
<reference evidence="2" key="1">
    <citation type="submission" date="2021-02" db="EMBL/GenBank/DDBJ databases">
        <authorList>
            <person name="Nowell W R."/>
        </authorList>
    </citation>
    <scope>NUCLEOTIDE SEQUENCE</scope>
</reference>
<name>A0A813QBI9_9BILA</name>
<dbReference type="Proteomes" id="UP000663882">
    <property type="component" value="Unassembled WGS sequence"/>
</dbReference>
<protein>
    <recommendedName>
        <fullName evidence="1">F-box domain-containing protein</fullName>
    </recommendedName>
</protein>
<proteinExistence type="predicted"/>
<dbReference type="PROSITE" id="PS50181">
    <property type="entry name" value="FBOX"/>
    <property type="match status" value="1"/>
</dbReference>
<dbReference type="AlphaFoldDB" id="A0A813QBI9"/>
<evidence type="ECO:0000313" key="2">
    <source>
        <dbReference type="EMBL" id="CAF0765297.1"/>
    </source>
</evidence>